<organism evidence="2 3">
    <name type="scientific">Antrodiella citrinella</name>
    <dbReference type="NCBI Taxonomy" id="2447956"/>
    <lineage>
        <taxon>Eukaryota</taxon>
        <taxon>Fungi</taxon>
        <taxon>Dikarya</taxon>
        <taxon>Basidiomycota</taxon>
        <taxon>Agaricomycotina</taxon>
        <taxon>Agaricomycetes</taxon>
        <taxon>Polyporales</taxon>
        <taxon>Steccherinaceae</taxon>
        <taxon>Antrodiella</taxon>
    </lineage>
</organism>
<dbReference type="Proteomes" id="UP000308730">
    <property type="component" value="Unassembled WGS sequence"/>
</dbReference>
<evidence type="ECO:0000313" key="2">
    <source>
        <dbReference type="EMBL" id="THH30020.1"/>
    </source>
</evidence>
<sequence>MSLSTQIAGAVKDYTAQRVALTSKKSIKDVLAALDVEVNKEGGRANTLRIIANAQTKEELEAGMDELTKGGKLDFVLFATFSHSRWLAIYLGREFPETHVYIIGNPLIAQTMLQHDIAAGLHIPPKLLVTEIEGGKGTTVVFDLPSSVIAVGNNVSPELKKAAEGLDEKLERLVRKVLS</sequence>
<gene>
    <name evidence="2" type="ORF">EUX98_g4176</name>
</gene>
<dbReference type="AlphaFoldDB" id="A0A4S4N2Q1"/>
<evidence type="ECO:0000259" key="1">
    <source>
        <dbReference type="Pfam" id="PF03625"/>
    </source>
</evidence>
<dbReference type="Pfam" id="PF03625">
    <property type="entry name" value="DUF302"/>
    <property type="match status" value="1"/>
</dbReference>
<feature type="domain" description="DUF302" evidence="1">
    <location>
        <begin position="82"/>
        <end position="138"/>
    </location>
</feature>
<dbReference type="Gene3D" id="3.30.310.70">
    <property type="entry name" value="TT1751-like domain"/>
    <property type="match status" value="1"/>
</dbReference>
<keyword evidence="3" id="KW-1185">Reference proteome</keyword>
<dbReference type="CDD" id="cd14797">
    <property type="entry name" value="DUF302"/>
    <property type="match status" value="1"/>
</dbReference>
<dbReference type="OrthoDB" id="5190258at2759"/>
<reference evidence="2 3" key="1">
    <citation type="submission" date="2019-02" db="EMBL/GenBank/DDBJ databases">
        <title>Genome sequencing of the rare red list fungi Antrodiella citrinella (Flaviporus citrinellus).</title>
        <authorList>
            <person name="Buettner E."/>
            <person name="Kellner H."/>
        </authorList>
    </citation>
    <scope>NUCLEOTIDE SEQUENCE [LARGE SCALE GENOMIC DNA]</scope>
    <source>
        <strain evidence="2 3">DSM 108506</strain>
    </source>
</reference>
<comment type="caution">
    <text evidence="2">The sequence shown here is derived from an EMBL/GenBank/DDBJ whole genome shotgun (WGS) entry which is preliminary data.</text>
</comment>
<proteinExistence type="predicted"/>
<dbReference type="SUPFAM" id="SSF103247">
    <property type="entry name" value="TT1751-like"/>
    <property type="match status" value="1"/>
</dbReference>
<evidence type="ECO:0000313" key="3">
    <source>
        <dbReference type="Proteomes" id="UP000308730"/>
    </source>
</evidence>
<dbReference type="EMBL" id="SGPM01000097">
    <property type="protein sequence ID" value="THH30020.1"/>
    <property type="molecule type" value="Genomic_DNA"/>
</dbReference>
<name>A0A4S4N2Q1_9APHY</name>
<protein>
    <recommendedName>
        <fullName evidence="1">DUF302 domain-containing protein</fullName>
    </recommendedName>
</protein>
<accession>A0A4S4N2Q1</accession>
<dbReference type="InterPro" id="IPR005180">
    <property type="entry name" value="DUF302"/>
</dbReference>
<dbReference type="InterPro" id="IPR035923">
    <property type="entry name" value="TT1751-like_sf"/>
</dbReference>